<evidence type="ECO:0000259" key="2">
    <source>
        <dbReference type="Pfam" id="PF24494"/>
    </source>
</evidence>
<keyword evidence="4" id="KW-1185">Reference proteome</keyword>
<evidence type="ECO:0000313" key="3">
    <source>
        <dbReference type="EMBL" id="BCR91976.1"/>
    </source>
</evidence>
<name>A0A7R7VWB8_ASPCH</name>
<dbReference type="Proteomes" id="UP000637239">
    <property type="component" value="Chromosome 7"/>
</dbReference>
<dbReference type="InterPro" id="IPR056009">
    <property type="entry name" value="DUF7587"/>
</dbReference>
<feature type="compositionally biased region" description="Low complexity" evidence="1">
    <location>
        <begin position="459"/>
        <end position="480"/>
    </location>
</feature>
<sequence>MDPPSHTETRRQINWNNAYRVFLCCLFRFFHRDQNAFSEVFRSLFDLNFTNKELYPRLSTQWREMRRKGDPIWHQVHVGVPFPPPEGPWSQMVSMIKERANAIGVSLVEKNIDVIDASSSHSNLRQVRQPAPLQILPLQTPIDTPTSTRTAFVGEDAPSAQAPDTQSSLSSLSTVSSELEGLCEAGGKVCFWCCHERSVSDEVQTAPEISTDVPPILYRWANVDSQGVNTKSLIISGLFSNSDQDFFAPNEIPREEFEQYVKKHVTIEKSLSPFISTFQSLLAPVHRAIRAREGAAVIFIDTSKIETKIYSAKSLVWDLGINIKGYRGLGEYLVWGEVPTPAIICTFKISTLVSIAEEDAGIGEILQLDRIKSSKRNRNELQTALSKGPGRVDGSSGLIIGRLLRKLNVPSPYLEAVAVKISHSWRFARCKDTSDYLVGVQAGYHENGPSPSPSPVFEQPLLGTSSSSLPSQQQEESPVVPEEEDLNSILSDEDKENDIPFIEFETPCPPLRIQPFTTEAPRIEFFDPSNQRWSDNTAEMLPAYSFEESFAVDQASIFSNTLEPFEEAEDMAHMRDADLDVFMEDMMDFTQCTPYFVMDK</sequence>
<feature type="region of interest" description="Disordered" evidence="1">
    <location>
        <begin position="447"/>
        <end position="484"/>
    </location>
</feature>
<evidence type="ECO:0000313" key="4">
    <source>
        <dbReference type="Proteomes" id="UP000637239"/>
    </source>
</evidence>
<feature type="domain" description="DUF7587" evidence="2">
    <location>
        <begin position="213"/>
        <end position="352"/>
    </location>
</feature>
<organism evidence="3 4">
    <name type="scientific">Aspergillus chevalieri</name>
    <name type="common">Eurotium chevalieri</name>
    <dbReference type="NCBI Taxonomy" id="182096"/>
    <lineage>
        <taxon>Eukaryota</taxon>
        <taxon>Fungi</taxon>
        <taxon>Dikarya</taxon>
        <taxon>Ascomycota</taxon>
        <taxon>Pezizomycotina</taxon>
        <taxon>Eurotiomycetes</taxon>
        <taxon>Eurotiomycetidae</taxon>
        <taxon>Eurotiales</taxon>
        <taxon>Aspergillaceae</taxon>
        <taxon>Aspergillus</taxon>
        <taxon>Aspergillus subgen. Aspergillus</taxon>
    </lineage>
</organism>
<proteinExistence type="predicted"/>
<dbReference type="AlphaFoldDB" id="A0A7R7VWB8"/>
<protein>
    <recommendedName>
        <fullName evidence="2">DUF7587 domain-containing protein</fullName>
    </recommendedName>
</protein>
<dbReference type="EMBL" id="AP024422">
    <property type="protein sequence ID" value="BCR91976.1"/>
    <property type="molecule type" value="Genomic_DNA"/>
</dbReference>
<reference evidence="3" key="2">
    <citation type="submission" date="2021-02" db="EMBL/GenBank/DDBJ databases">
        <title>Aspergillus chevalieri M1 genome sequence.</title>
        <authorList>
            <person name="Kadooka C."/>
            <person name="Mori K."/>
            <person name="Futagami T."/>
        </authorList>
    </citation>
    <scope>NUCLEOTIDE SEQUENCE</scope>
    <source>
        <strain evidence="3">M1</strain>
    </source>
</reference>
<dbReference type="Pfam" id="PF24494">
    <property type="entry name" value="DUF7587"/>
    <property type="match status" value="1"/>
</dbReference>
<accession>A0A7R7VWB8</accession>
<gene>
    <name evidence="3" type="ORF">ACHE_70819A</name>
</gene>
<dbReference type="GeneID" id="66986334"/>
<reference evidence="3" key="1">
    <citation type="submission" date="2021-01" db="EMBL/GenBank/DDBJ databases">
        <authorList>
            <consortium name="Aspergillus chevalieri M1 genome sequencing consortium"/>
            <person name="Kazuki M."/>
            <person name="Futagami T."/>
        </authorList>
    </citation>
    <scope>NUCLEOTIDE SEQUENCE</scope>
    <source>
        <strain evidence="3">M1</strain>
    </source>
</reference>
<dbReference type="RefSeq" id="XP_043140498.1">
    <property type="nucleotide sequence ID" value="XM_043283194.1"/>
</dbReference>
<evidence type="ECO:0000256" key="1">
    <source>
        <dbReference type="SAM" id="MobiDB-lite"/>
    </source>
</evidence>
<dbReference type="KEGG" id="ache:ACHE_70819A"/>